<evidence type="ECO:0000313" key="2">
    <source>
        <dbReference type="EMBL" id="GAG63990.1"/>
    </source>
</evidence>
<dbReference type="EMBL" id="BART01009165">
    <property type="protein sequence ID" value="GAG63990.1"/>
    <property type="molecule type" value="Genomic_DNA"/>
</dbReference>
<protein>
    <submittedName>
        <fullName evidence="2">Uncharacterized protein</fullName>
    </submittedName>
</protein>
<keyword evidence="1" id="KW-0472">Membrane</keyword>
<reference evidence="2" key="1">
    <citation type="journal article" date="2014" name="Front. Microbiol.">
        <title>High frequency of phylogenetically diverse reductive dehalogenase-homologous genes in deep subseafloor sedimentary metagenomes.</title>
        <authorList>
            <person name="Kawai M."/>
            <person name="Futagami T."/>
            <person name="Toyoda A."/>
            <person name="Takaki Y."/>
            <person name="Nishi S."/>
            <person name="Hori S."/>
            <person name="Arai W."/>
            <person name="Tsubouchi T."/>
            <person name="Morono Y."/>
            <person name="Uchiyama I."/>
            <person name="Ito T."/>
            <person name="Fujiyama A."/>
            <person name="Inagaki F."/>
            <person name="Takami H."/>
        </authorList>
    </citation>
    <scope>NUCLEOTIDE SEQUENCE</scope>
    <source>
        <strain evidence="2">Expedition CK06-06</strain>
    </source>
</reference>
<feature type="transmembrane region" description="Helical" evidence="1">
    <location>
        <begin position="9"/>
        <end position="29"/>
    </location>
</feature>
<comment type="caution">
    <text evidence="2">The sequence shown here is derived from an EMBL/GenBank/DDBJ whole genome shotgun (WGS) entry which is preliminary data.</text>
</comment>
<evidence type="ECO:0000256" key="1">
    <source>
        <dbReference type="SAM" id="Phobius"/>
    </source>
</evidence>
<keyword evidence="1" id="KW-1133">Transmembrane helix</keyword>
<feature type="transmembrane region" description="Helical" evidence="1">
    <location>
        <begin position="41"/>
        <end position="63"/>
    </location>
</feature>
<keyword evidence="1" id="KW-0812">Transmembrane</keyword>
<feature type="transmembrane region" description="Helical" evidence="1">
    <location>
        <begin position="155"/>
        <end position="174"/>
    </location>
</feature>
<feature type="non-terminal residue" evidence="2">
    <location>
        <position position="1"/>
    </location>
</feature>
<organism evidence="2">
    <name type="scientific">marine sediment metagenome</name>
    <dbReference type="NCBI Taxonomy" id="412755"/>
    <lineage>
        <taxon>unclassified sequences</taxon>
        <taxon>metagenomes</taxon>
        <taxon>ecological metagenomes</taxon>
    </lineage>
</organism>
<proteinExistence type="predicted"/>
<accession>X0Z3U4</accession>
<name>X0Z3U4_9ZZZZ</name>
<gene>
    <name evidence="2" type="ORF">S01H4_20394</name>
</gene>
<feature type="transmembrane region" description="Helical" evidence="1">
    <location>
        <begin position="180"/>
        <end position="198"/>
    </location>
</feature>
<sequence>YYTRRGAHLLLWGIGMVFYGIGGFCEAYFGAFGWNSLIFRMWYLFGAILVAAWLGQGTVYLLAKRRVANILMVILGIASLYAAIRVFGAQLDPSLLTTSVHTGSELSGHAIITPGIRTLTPFFNIYGVVTLVGGAVYSAWIFYRKRVLLHRTIGNILIAVGALAPALGGAFSRFGIPGTLYIGELLGAILIFVGFWRATTPMADEEPQTLSDWVYGRISPSIRFMLRQCLDCYYL</sequence>
<feature type="transmembrane region" description="Helical" evidence="1">
    <location>
        <begin position="123"/>
        <end position="143"/>
    </location>
</feature>
<dbReference type="AlphaFoldDB" id="X0Z3U4"/>
<feature type="transmembrane region" description="Helical" evidence="1">
    <location>
        <begin position="70"/>
        <end position="88"/>
    </location>
</feature>